<accession>A0A935UHW0</accession>
<name>A0A935UHW0_9PROT</name>
<dbReference type="Proteomes" id="UP000697998">
    <property type="component" value="Unassembled WGS sequence"/>
</dbReference>
<sequence>MKFVPLFGLRVRHDYHGAGACRDLACEPTPATLRLIARYRLRIREVAGGLTVLAALAPDGQTPLVGLPRDELFAFHLRVCNAEFALFTDLHELTHKTDPVFSNEALSASDRRTLEPTDRQSWNMESFVVIRGDTERRFCLAGSPLALDGDPLKTPQAADFSLVPPAGTARITAYDAATKILTLELGAAQRDLTVRYRVRPNRDRRFLADVELRYNQSMPAPGASDAPFEISFKARTGRWAYYLITDQKGDFSIVDTNSATPSISFSAANRTTLNDFPDDPDPLASELSRQYRDLQRVRFLSDQAVPCSIATRTGIELRLGNQKLLRPLPNPPLGYLSRIRQQTGAGFLEQDTFHQIVKYLPNH</sequence>
<dbReference type="AlphaFoldDB" id="A0A935UHW0"/>
<gene>
    <name evidence="1" type="ORF">IPJ27_16130</name>
</gene>
<organism evidence="1 2">
    <name type="scientific">Candidatus Accumulibacter proximus</name>
    <dbReference type="NCBI Taxonomy" id="2954385"/>
    <lineage>
        <taxon>Bacteria</taxon>
        <taxon>Pseudomonadati</taxon>
        <taxon>Pseudomonadota</taxon>
        <taxon>Betaproteobacteria</taxon>
        <taxon>Candidatus Accumulibacter</taxon>
    </lineage>
</organism>
<reference evidence="1 2" key="1">
    <citation type="submission" date="2020-10" db="EMBL/GenBank/DDBJ databases">
        <title>Connecting structure to function with the recovery of over 1000 high-quality activated sludge metagenome-assembled genomes encoding full-length rRNA genes using long-read sequencing.</title>
        <authorList>
            <person name="Singleton C.M."/>
            <person name="Petriglieri F."/>
            <person name="Kristensen J.M."/>
            <person name="Kirkegaard R.H."/>
            <person name="Michaelsen T.Y."/>
            <person name="Andersen M.H."/>
            <person name="Karst S.M."/>
            <person name="Dueholm M.S."/>
            <person name="Nielsen P.H."/>
            <person name="Albertsen M."/>
        </authorList>
    </citation>
    <scope>NUCLEOTIDE SEQUENCE [LARGE SCALE GENOMIC DNA]</scope>
    <source>
        <strain evidence="1">EsbW_18-Q3-R4-48_BATAC.285</strain>
    </source>
</reference>
<comment type="caution">
    <text evidence="1">The sequence shown here is derived from an EMBL/GenBank/DDBJ whole genome shotgun (WGS) entry which is preliminary data.</text>
</comment>
<evidence type="ECO:0000313" key="1">
    <source>
        <dbReference type="EMBL" id="MBK7676149.1"/>
    </source>
</evidence>
<proteinExistence type="predicted"/>
<dbReference type="EMBL" id="JADJMH010000016">
    <property type="protein sequence ID" value="MBK7676149.1"/>
    <property type="molecule type" value="Genomic_DNA"/>
</dbReference>
<evidence type="ECO:0000313" key="2">
    <source>
        <dbReference type="Proteomes" id="UP000697998"/>
    </source>
</evidence>
<protein>
    <submittedName>
        <fullName evidence="1">Uncharacterized protein</fullName>
    </submittedName>
</protein>